<evidence type="ECO:0000313" key="4">
    <source>
        <dbReference type="RefSeq" id="XP_030751541.1"/>
    </source>
</evidence>
<dbReference type="InterPro" id="IPR041588">
    <property type="entry name" value="Integrase_H2C2"/>
</dbReference>
<dbReference type="GeneID" id="115879042"/>
<organism evidence="3 4">
    <name type="scientific">Sitophilus oryzae</name>
    <name type="common">Rice weevil</name>
    <name type="synonym">Curculio oryzae</name>
    <dbReference type="NCBI Taxonomy" id="7048"/>
    <lineage>
        <taxon>Eukaryota</taxon>
        <taxon>Metazoa</taxon>
        <taxon>Ecdysozoa</taxon>
        <taxon>Arthropoda</taxon>
        <taxon>Hexapoda</taxon>
        <taxon>Insecta</taxon>
        <taxon>Pterygota</taxon>
        <taxon>Neoptera</taxon>
        <taxon>Endopterygota</taxon>
        <taxon>Coleoptera</taxon>
        <taxon>Polyphaga</taxon>
        <taxon>Cucujiformia</taxon>
        <taxon>Curculionidae</taxon>
        <taxon>Dryophthorinae</taxon>
        <taxon>Sitophilus</taxon>
    </lineage>
</organism>
<sequence length="1153" mass="132378">MLLGSGVFFSLLSSGKIELNKYGLILQQTKLGWILAGPLQIPESNSSEIVSCSNVASNCLFTQNDNLLNEQLERFWQIEDLSSDNTKLSNEELDCEIHFRKHFEQDTTGRYTVQLPLKSNHTELGESVSTAIQRLKHLESKLVRNDDLRKQYHEFLQEYEDLGHMSRVNIELDKSNEIHNYLPHHAVVKEDSSTTRVRVVFDASSKTASGFSLNDVMMIGPVVQRNLFDILVHLRIFNVVITADVAKMYRQIFVHESQRNLQKIVWRKEPSEEIKHYQLNTITYGTASASFLATRTLHQIGLNCKDTEPIVSDAILNNFYMDDLICGASTIEDAIELKSGLERVLSNSGLTLRKWRSNKQEVLNTSLNKESENESQSQYVISSDMKGKTLGIYWDTKTDIFQYLITYKDLKKPITKKVILSTIATIFDPLGLICPCIIRGKLFLQRLWQLKIDWNEEIPGDFQDIWRDFIDTLTDINKIQIPRHVILTKPSRLYLHGFSDGSEVAYGACIYIVSTDDSGHSLSNLICSKSRVSPIKTISLPRLELCAALLLAQLMNTVRQALKLDVTCYFWTDSKIVLAWLNDQPNRWKTFVANRVSEIQCLSEHSDWYHVPSPDNPADIVSRGLQPSKLIHSKLWWHGPEWLTQSIDHWPSKGEIKIDTIPEMRKEKIILTYHTITDSSIFSRYSSFSKLQRVVAYILRFNHNSRNKDKLDKGLSHNELERATLVLCKMVQALEFPVELALLCQSKSIHKNSNILSLDPFIDKDGLIRVGGRLKHSSLTFEQKHPILLPGKHILTKLLIKHEHHKCLHAGSQLILARLRTKFWPINGRNAVRSVLKNCLTCFKTNPKTAVQKMGDLPESRITPSRAFYHCGIDYTGFYNLKDGKSRTRTLVKCYLCIFVCLATKAVHVELVSDLTTETFMNAFKRFVSRRGLCRHIYTDNGTNFVGAHNNMQDVYKILKNLNDNEKYYNYFKDHIIEWHFIPARSPHFGDASLTFEEFYTVLTQIEAILNSRPLSPLSNDPLDLYPLTPGHFLIGDALVSVPQQAVVDIPLNRLSHYKKLQQMVQSFWNRWSNEYLHTLQQRSKWKEDNSNIIIGSLVLLKDENLPPMSWQLGRIMEVIPGKDDKVRVVLVRVRGGIVRRAIHKICPLPQAD</sequence>
<accession>A0A6J2XKA4</accession>
<dbReference type="InterPro" id="IPR040676">
    <property type="entry name" value="DUF5641"/>
</dbReference>
<dbReference type="SUPFAM" id="SSF53098">
    <property type="entry name" value="Ribonuclease H-like"/>
    <property type="match status" value="1"/>
</dbReference>
<dbReference type="GO" id="GO:0042575">
    <property type="term" value="C:DNA polymerase complex"/>
    <property type="evidence" value="ECO:0007669"/>
    <property type="project" value="UniProtKB-ARBA"/>
</dbReference>
<dbReference type="InterPro" id="IPR008042">
    <property type="entry name" value="Retrotrans_Pao"/>
</dbReference>
<dbReference type="AlphaFoldDB" id="A0A6J2XKA4"/>
<dbReference type="RefSeq" id="XP_030751541.1">
    <property type="nucleotide sequence ID" value="XM_030895681.1"/>
</dbReference>
<protein>
    <submittedName>
        <fullName evidence="4">Uncharacterized protein LOC115879042</fullName>
    </submittedName>
</protein>
<evidence type="ECO:0000259" key="2">
    <source>
        <dbReference type="Pfam" id="PF18701"/>
    </source>
</evidence>
<gene>
    <name evidence="4" type="primary">LOC115879042</name>
</gene>
<dbReference type="Pfam" id="PF18701">
    <property type="entry name" value="DUF5641"/>
    <property type="match status" value="1"/>
</dbReference>
<dbReference type="InterPro" id="IPR012337">
    <property type="entry name" value="RNaseH-like_sf"/>
</dbReference>
<dbReference type="Pfam" id="PF05380">
    <property type="entry name" value="Peptidase_A17"/>
    <property type="match status" value="1"/>
</dbReference>
<dbReference type="PANTHER" id="PTHR47331:SF1">
    <property type="entry name" value="GAG-LIKE PROTEIN"/>
    <property type="match status" value="1"/>
</dbReference>
<reference evidence="4" key="1">
    <citation type="submission" date="2025-08" db="UniProtKB">
        <authorList>
            <consortium name="RefSeq"/>
        </authorList>
    </citation>
    <scope>IDENTIFICATION</scope>
    <source>
        <tissue evidence="4">Gonads</tissue>
    </source>
</reference>
<dbReference type="Proteomes" id="UP000504635">
    <property type="component" value="Unplaced"/>
</dbReference>
<dbReference type="InterPro" id="IPR036397">
    <property type="entry name" value="RNaseH_sf"/>
</dbReference>
<dbReference type="KEGG" id="soy:115879042"/>
<evidence type="ECO:0000313" key="3">
    <source>
        <dbReference type="Proteomes" id="UP000504635"/>
    </source>
</evidence>
<dbReference type="InterPro" id="IPR043502">
    <property type="entry name" value="DNA/RNA_pol_sf"/>
</dbReference>
<proteinExistence type="predicted"/>
<dbReference type="GO" id="GO:0003676">
    <property type="term" value="F:nucleic acid binding"/>
    <property type="evidence" value="ECO:0007669"/>
    <property type="project" value="InterPro"/>
</dbReference>
<dbReference type="SUPFAM" id="SSF56672">
    <property type="entry name" value="DNA/RNA polymerases"/>
    <property type="match status" value="1"/>
</dbReference>
<dbReference type="PANTHER" id="PTHR47331">
    <property type="entry name" value="PHD-TYPE DOMAIN-CONTAINING PROTEIN"/>
    <property type="match status" value="1"/>
</dbReference>
<feature type="domain" description="DUF5641" evidence="2">
    <location>
        <begin position="1057"/>
        <end position="1149"/>
    </location>
</feature>
<dbReference type="Pfam" id="PF17921">
    <property type="entry name" value="Integrase_H2C2"/>
    <property type="match status" value="1"/>
</dbReference>
<evidence type="ECO:0000259" key="1">
    <source>
        <dbReference type="Pfam" id="PF17921"/>
    </source>
</evidence>
<dbReference type="InParanoid" id="A0A6J2XKA4"/>
<feature type="domain" description="Integrase zinc-binding" evidence="1">
    <location>
        <begin position="795"/>
        <end position="847"/>
    </location>
</feature>
<name>A0A6J2XKA4_SITOR</name>
<dbReference type="OrthoDB" id="7764418at2759"/>
<dbReference type="Gene3D" id="3.30.420.10">
    <property type="entry name" value="Ribonuclease H-like superfamily/Ribonuclease H"/>
    <property type="match status" value="1"/>
</dbReference>
<keyword evidence="3" id="KW-1185">Reference proteome</keyword>
<dbReference type="GO" id="GO:0071897">
    <property type="term" value="P:DNA biosynthetic process"/>
    <property type="evidence" value="ECO:0007669"/>
    <property type="project" value="UniProtKB-ARBA"/>
</dbReference>